<dbReference type="CDD" id="cd02440">
    <property type="entry name" value="AdoMet_MTases"/>
    <property type="match status" value="1"/>
</dbReference>
<dbReference type="InterPro" id="IPR029063">
    <property type="entry name" value="SAM-dependent_MTases_sf"/>
</dbReference>
<feature type="transmembrane region" description="Helical" evidence="1">
    <location>
        <begin position="41"/>
        <end position="61"/>
    </location>
</feature>
<evidence type="ECO:0000313" key="3">
    <source>
        <dbReference type="EMBL" id="MBE1606096.1"/>
    </source>
</evidence>
<dbReference type="RefSeq" id="WP_202896341.1">
    <property type="nucleotide sequence ID" value="NZ_BAABJL010000025.1"/>
</dbReference>
<organism evidence="3 4">
    <name type="scientific">Actinopolymorpha pittospori</name>
    <dbReference type="NCBI Taxonomy" id="648752"/>
    <lineage>
        <taxon>Bacteria</taxon>
        <taxon>Bacillati</taxon>
        <taxon>Actinomycetota</taxon>
        <taxon>Actinomycetes</taxon>
        <taxon>Propionibacteriales</taxon>
        <taxon>Actinopolymorphaceae</taxon>
        <taxon>Actinopolymorpha</taxon>
    </lineage>
</organism>
<dbReference type="PANTHER" id="PTHR45277:SF1">
    <property type="entry name" value="EXPRESSED PROTEIN"/>
    <property type="match status" value="1"/>
</dbReference>
<name>A0A927MSJ0_9ACTN</name>
<feature type="transmembrane region" description="Helical" evidence="1">
    <location>
        <begin position="12"/>
        <end position="35"/>
    </location>
</feature>
<keyword evidence="1" id="KW-1133">Transmembrane helix</keyword>
<sequence length="252" mass="27377">MSRIHRRGSYGVDAPFVPLGFAGAAVALTVVGVVATVMRGIAVGWLPFLLAALMVVSLLVYMHATWRGKFQVWSRLLDELGLRGHERLLDIGCGRGAVLLMAAGRLDSGRAVGVDLWRTVDQSGNAQEVTEHNAVAEGVSDRVELHTGDMMALPFESDGFDAVVSSLAIHNVRTPEGRARAIDEAVRVLRPGGRLVVTDISATGEYLRRLTALGLVDVRVRPLGWRMWWGGPWMSTRVVSATKPMRWSLSLG</sequence>
<dbReference type="GO" id="GO:0008757">
    <property type="term" value="F:S-adenosylmethionine-dependent methyltransferase activity"/>
    <property type="evidence" value="ECO:0007669"/>
    <property type="project" value="InterPro"/>
</dbReference>
<evidence type="ECO:0000313" key="4">
    <source>
        <dbReference type="Proteomes" id="UP000638648"/>
    </source>
</evidence>
<dbReference type="EMBL" id="JADBEM010000001">
    <property type="protein sequence ID" value="MBE1606096.1"/>
    <property type="molecule type" value="Genomic_DNA"/>
</dbReference>
<accession>A0A927MSJ0</accession>
<protein>
    <submittedName>
        <fullName evidence="3">Ubiquinone/menaquinone biosynthesis C-methylase UbiE</fullName>
    </submittedName>
</protein>
<gene>
    <name evidence="3" type="ORF">HEB94_002944</name>
</gene>
<evidence type="ECO:0000259" key="2">
    <source>
        <dbReference type="Pfam" id="PF08241"/>
    </source>
</evidence>
<reference evidence="3" key="1">
    <citation type="submission" date="2020-10" db="EMBL/GenBank/DDBJ databases">
        <title>Sequencing the genomes of 1000 actinobacteria strains.</title>
        <authorList>
            <person name="Klenk H.-P."/>
        </authorList>
    </citation>
    <scope>NUCLEOTIDE SEQUENCE</scope>
    <source>
        <strain evidence="3">DSM 45354</strain>
    </source>
</reference>
<dbReference type="AlphaFoldDB" id="A0A927MSJ0"/>
<proteinExistence type="predicted"/>
<dbReference type="SUPFAM" id="SSF53335">
    <property type="entry name" value="S-adenosyl-L-methionine-dependent methyltransferases"/>
    <property type="match status" value="1"/>
</dbReference>
<dbReference type="Pfam" id="PF08241">
    <property type="entry name" value="Methyltransf_11"/>
    <property type="match status" value="1"/>
</dbReference>
<dbReference type="InterPro" id="IPR013216">
    <property type="entry name" value="Methyltransf_11"/>
</dbReference>
<dbReference type="PANTHER" id="PTHR45277">
    <property type="entry name" value="EXPRESSED PROTEIN"/>
    <property type="match status" value="1"/>
</dbReference>
<keyword evidence="1" id="KW-0812">Transmembrane</keyword>
<keyword evidence="1" id="KW-0472">Membrane</keyword>
<feature type="domain" description="Methyltransferase type 11" evidence="2">
    <location>
        <begin position="89"/>
        <end position="197"/>
    </location>
</feature>
<keyword evidence="4" id="KW-1185">Reference proteome</keyword>
<evidence type="ECO:0000256" key="1">
    <source>
        <dbReference type="SAM" id="Phobius"/>
    </source>
</evidence>
<comment type="caution">
    <text evidence="3">The sequence shown here is derived from an EMBL/GenBank/DDBJ whole genome shotgun (WGS) entry which is preliminary data.</text>
</comment>
<keyword evidence="3" id="KW-0830">Ubiquinone</keyword>
<dbReference type="Proteomes" id="UP000638648">
    <property type="component" value="Unassembled WGS sequence"/>
</dbReference>
<dbReference type="Gene3D" id="3.40.50.150">
    <property type="entry name" value="Vaccinia Virus protein VP39"/>
    <property type="match status" value="1"/>
</dbReference>